<dbReference type="PANTHER" id="PTHR47031:SF3">
    <property type="entry name" value="SAP DOMAIN-CONTAINING PROTEIN"/>
    <property type="match status" value="1"/>
</dbReference>
<evidence type="ECO:0000313" key="4">
    <source>
        <dbReference type="Proteomes" id="UP000481153"/>
    </source>
</evidence>
<feature type="compositionally biased region" description="Basic residues" evidence="1">
    <location>
        <begin position="332"/>
        <end position="345"/>
    </location>
</feature>
<evidence type="ECO:0000256" key="1">
    <source>
        <dbReference type="SAM" id="MobiDB-lite"/>
    </source>
</evidence>
<protein>
    <recommendedName>
        <fullName evidence="2">SAP domain-containing protein</fullName>
    </recommendedName>
</protein>
<dbReference type="EMBL" id="VJMJ01000175">
    <property type="protein sequence ID" value="KAF0728646.1"/>
    <property type="molecule type" value="Genomic_DNA"/>
</dbReference>
<name>A0A6G0WMU7_9STRA</name>
<dbReference type="AlphaFoldDB" id="A0A6G0WMU7"/>
<dbReference type="InterPro" id="IPR034257">
    <property type="entry name" value="Acinus_RRM"/>
</dbReference>
<dbReference type="PANTHER" id="PTHR47031">
    <property type="entry name" value="SAP DNA-BINDING DOMAIN-CONTAINING PROTEIN"/>
    <property type="match status" value="1"/>
</dbReference>
<dbReference type="Pfam" id="PF02037">
    <property type="entry name" value="SAP"/>
    <property type="match status" value="1"/>
</dbReference>
<dbReference type="CDD" id="cd12432">
    <property type="entry name" value="RRM_ACINU"/>
    <property type="match status" value="1"/>
</dbReference>
<dbReference type="InterPro" id="IPR012677">
    <property type="entry name" value="Nucleotide-bd_a/b_plait_sf"/>
</dbReference>
<dbReference type="SUPFAM" id="SSF54928">
    <property type="entry name" value="RNA-binding domain, RBD"/>
    <property type="match status" value="1"/>
</dbReference>
<dbReference type="PROSITE" id="PS50800">
    <property type="entry name" value="SAP"/>
    <property type="match status" value="1"/>
</dbReference>
<organism evidence="3 4">
    <name type="scientific">Aphanomyces euteiches</name>
    <dbReference type="NCBI Taxonomy" id="100861"/>
    <lineage>
        <taxon>Eukaryota</taxon>
        <taxon>Sar</taxon>
        <taxon>Stramenopiles</taxon>
        <taxon>Oomycota</taxon>
        <taxon>Saprolegniomycetes</taxon>
        <taxon>Saprolegniales</taxon>
        <taxon>Verrucalvaceae</taxon>
        <taxon>Aphanomyces</taxon>
    </lineage>
</organism>
<feature type="region of interest" description="Disordered" evidence="1">
    <location>
        <begin position="42"/>
        <end position="73"/>
    </location>
</feature>
<evidence type="ECO:0000259" key="2">
    <source>
        <dbReference type="PROSITE" id="PS50800"/>
    </source>
</evidence>
<gene>
    <name evidence="3" type="ORF">Ae201684_013605</name>
</gene>
<dbReference type="InterPro" id="IPR032552">
    <property type="entry name" value="RSB_motif"/>
</dbReference>
<dbReference type="Pfam" id="PF16294">
    <property type="entry name" value="RSB_motif"/>
    <property type="match status" value="1"/>
</dbReference>
<dbReference type="Gene3D" id="1.10.720.30">
    <property type="entry name" value="SAP domain"/>
    <property type="match status" value="1"/>
</dbReference>
<dbReference type="SMART" id="SM00513">
    <property type="entry name" value="SAP"/>
    <property type="match status" value="1"/>
</dbReference>
<dbReference type="VEuPathDB" id="FungiDB:AeMF1_002190"/>
<comment type="caution">
    <text evidence="3">The sequence shown here is derived from an EMBL/GenBank/DDBJ whole genome shotgun (WGS) entry which is preliminary data.</text>
</comment>
<dbReference type="SUPFAM" id="SSF68906">
    <property type="entry name" value="SAP domain"/>
    <property type="match status" value="1"/>
</dbReference>
<dbReference type="Proteomes" id="UP000481153">
    <property type="component" value="Unassembled WGS sequence"/>
</dbReference>
<dbReference type="InterPro" id="IPR003034">
    <property type="entry name" value="SAP_dom"/>
</dbReference>
<sequence>MDPEDVKKMTVKQLQESLGSFNLDKKGVKAELQARLLKHLELSKGESSEAATEAGTTVDPVEENDTVSSNDNVKLEITSPKATMQATEDKGTAAWTEVSVKTEPEETIKIKEEENEVAVKVEPTDTTSTKRTGETLTADVNRAAKKPKTTPSSKTGNGPTCTLRISNFIRPFTLNAVKDFVQQEGNFVENGFWMDSIKTHCYVTYPSIEIAEKMKEFVHDRVWPERSGRKLAVEYSVETASDITEKHQQQLQKQQATPRQRETKAAVDANPVVKVAKETKVLKPPVTMSELFLKTETKPVLFYLPVSEELVAERKATLDTERKSPAGVVGRPQRRRKRRGGRFRR</sequence>
<dbReference type="InterPro" id="IPR035979">
    <property type="entry name" value="RBD_domain_sf"/>
</dbReference>
<reference evidence="3 4" key="1">
    <citation type="submission" date="2019-07" db="EMBL/GenBank/DDBJ databases">
        <title>Genomics analysis of Aphanomyces spp. identifies a new class of oomycete effector associated with host adaptation.</title>
        <authorList>
            <person name="Gaulin E."/>
        </authorList>
    </citation>
    <scope>NUCLEOTIDE SEQUENCE [LARGE SCALE GENOMIC DNA]</scope>
    <source>
        <strain evidence="3 4">ATCC 201684</strain>
    </source>
</reference>
<feature type="domain" description="SAP" evidence="2">
    <location>
        <begin position="6"/>
        <end position="40"/>
    </location>
</feature>
<evidence type="ECO:0000313" key="3">
    <source>
        <dbReference type="EMBL" id="KAF0728646.1"/>
    </source>
</evidence>
<feature type="region of interest" description="Disordered" evidence="1">
    <location>
        <begin position="317"/>
        <end position="345"/>
    </location>
</feature>
<keyword evidence="4" id="KW-1185">Reference proteome</keyword>
<dbReference type="GO" id="GO:0003676">
    <property type="term" value="F:nucleic acid binding"/>
    <property type="evidence" value="ECO:0007669"/>
    <property type="project" value="InterPro"/>
</dbReference>
<accession>A0A6G0WMU7</accession>
<proteinExistence type="predicted"/>
<dbReference type="Gene3D" id="3.30.70.330">
    <property type="match status" value="1"/>
</dbReference>
<dbReference type="InterPro" id="IPR036361">
    <property type="entry name" value="SAP_dom_sf"/>
</dbReference>